<dbReference type="InterPro" id="IPR036852">
    <property type="entry name" value="Peptidase_S8/S53_dom_sf"/>
</dbReference>
<keyword evidence="12" id="KW-1185">Reference proteome</keyword>
<name>A0A8H8RK55_9HELO</name>
<dbReference type="GO" id="GO:0004252">
    <property type="term" value="F:serine-type endopeptidase activity"/>
    <property type="evidence" value="ECO:0007669"/>
    <property type="project" value="UniProtKB-UniRule"/>
</dbReference>
<dbReference type="Gene3D" id="3.40.50.200">
    <property type="entry name" value="Peptidase S8/S53 domain"/>
    <property type="match status" value="1"/>
</dbReference>
<evidence type="ECO:0000313" key="11">
    <source>
        <dbReference type="EMBL" id="TVY35548.1"/>
    </source>
</evidence>
<evidence type="ECO:0000256" key="1">
    <source>
        <dbReference type="ARBA" id="ARBA00004239"/>
    </source>
</evidence>
<dbReference type="SMART" id="SM00944">
    <property type="entry name" value="Pro-kuma_activ"/>
    <property type="match status" value="1"/>
</dbReference>
<dbReference type="GO" id="GO:0008240">
    <property type="term" value="F:tripeptidyl-peptidase activity"/>
    <property type="evidence" value="ECO:0007669"/>
    <property type="project" value="TreeGrafter"/>
</dbReference>
<keyword evidence="9" id="KW-0732">Signal</keyword>
<evidence type="ECO:0000259" key="10">
    <source>
        <dbReference type="PROSITE" id="PS51695"/>
    </source>
</evidence>
<dbReference type="InterPro" id="IPR050819">
    <property type="entry name" value="Tripeptidyl-peptidase_I"/>
</dbReference>
<dbReference type="GO" id="GO:0005576">
    <property type="term" value="C:extracellular region"/>
    <property type="evidence" value="ECO:0007669"/>
    <property type="project" value="UniProtKB-SubCell"/>
</dbReference>
<dbReference type="InterPro" id="IPR015366">
    <property type="entry name" value="S53_propep"/>
</dbReference>
<comment type="subcellular location">
    <subcellularLocation>
        <location evidence="1">Secreted</location>
        <location evidence="1">Extracellular space</location>
    </subcellularLocation>
</comment>
<dbReference type="PROSITE" id="PS51695">
    <property type="entry name" value="SEDOLISIN"/>
    <property type="match status" value="1"/>
</dbReference>
<dbReference type="OrthoDB" id="409122at2759"/>
<feature type="binding site" evidence="8">
    <location>
        <position position="644"/>
    </location>
    <ligand>
        <name>Ca(2+)</name>
        <dbReference type="ChEBI" id="CHEBI:29108"/>
    </ligand>
</feature>
<feature type="signal peptide" evidence="9">
    <location>
        <begin position="1"/>
        <end position="19"/>
    </location>
</feature>
<proteinExistence type="predicted"/>
<comment type="cofactor">
    <cofactor evidence="8">
        <name>Ca(2+)</name>
        <dbReference type="ChEBI" id="CHEBI:29108"/>
    </cofactor>
    <text evidence="8">Binds 1 Ca(2+) ion per subunit.</text>
</comment>
<evidence type="ECO:0000256" key="8">
    <source>
        <dbReference type="PROSITE-ProRule" id="PRU01032"/>
    </source>
</evidence>
<dbReference type="PANTHER" id="PTHR14218:SF19">
    <property type="entry name" value="SERINE PROTEASE AORO, PUTATIVE (AFU_ORTHOLOGUE AFUA_6G10250)-RELATED"/>
    <property type="match status" value="1"/>
</dbReference>
<evidence type="ECO:0000313" key="12">
    <source>
        <dbReference type="Proteomes" id="UP000462212"/>
    </source>
</evidence>
<feature type="chain" id="PRO_5034364134" evidence="9">
    <location>
        <begin position="20"/>
        <end position="667"/>
    </location>
</feature>
<dbReference type="EMBL" id="QGMJ01000513">
    <property type="protein sequence ID" value="TVY35548.1"/>
    <property type="molecule type" value="Genomic_DNA"/>
</dbReference>
<evidence type="ECO:0000256" key="2">
    <source>
        <dbReference type="ARBA" id="ARBA00022670"/>
    </source>
</evidence>
<evidence type="ECO:0000256" key="5">
    <source>
        <dbReference type="ARBA" id="ARBA00022825"/>
    </source>
</evidence>
<dbReference type="PANTHER" id="PTHR14218">
    <property type="entry name" value="PROTEASE S8 TRIPEPTIDYL PEPTIDASE I CLN2"/>
    <property type="match status" value="1"/>
</dbReference>
<feature type="active site" description="Charge relay system" evidence="8">
    <location>
        <position position="315"/>
    </location>
</feature>
<evidence type="ECO:0000256" key="7">
    <source>
        <dbReference type="ARBA" id="ARBA00023145"/>
    </source>
</evidence>
<dbReference type="GO" id="GO:0046872">
    <property type="term" value="F:metal ion binding"/>
    <property type="evidence" value="ECO:0007669"/>
    <property type="project" value="UniProtKB-UniRule"/>
</dbReference>
<keyword evidence="6 8" id="KW-0106">Calcium</keyword>
<evidence type="ECO:0000256" key="4">
    <source>
        <dbReference type="ARBA" id="ARBA00022801"/>
    </source>
</evidence>
<dbReference type="GO" id="GO:0006508">
    <property type="term" value="P:proteolysis"/>
    <property type="evidence" value="ECO:0007669"/>
    <property type="project" value="UniProtKB-KW"/>
</dbReference>
<feature type="active site" description="Charge relay system" evidence="8">
    <location>
        <position position="311"/>
    </location>
</feature>
<dbReference type="CDD" id="cd04056">
    <property type="entry name" value="Peptidases_S53"/>
    <property type="match status" value="1"/>
</dbReference>
<dbReference type="AlphaFoldDB" id="A0A8H8RK55"/>
<dbReference type="Pfam" id="PF09286">
    <property type="entry name" value="Pro-kuma_activ"/>
    <property type="match status" value="1"/>
</dbReference>
<feature type="binding site" evidence="8">
    <location>
        <position position="646"/>
    </location>
    <ligand>
        <name>Ca(2+)</name>
        <dbReference type="ChEBI" id="CHEBI:29108"/>
    </ligand>
</feature>
<organism evidence="11 12">
    <name type="scientific">Lachnellula subtilissima</name>
    <dbReference type="NCBI Taxonomy" id="602034"/>
    <lineage>
        <taxon>Eukaryota</taxon>
        <taxon>Fungi</taxon>
        <taxon>Dikarya</taxon>
        <taxon>Ascomycota</taxon>
        <taxon>Pezizomycotina</taxon>
        <taxon>Leotiomycetes</taxon>
        <taxon>Helotiales</taxon>
        <taxon>Lachnaceae</taxon>
        <taxon>Lachnellula</taxon>
    </lineage>
</organism>
<keyword evidence="5 8" id="KW-0720">Serine protease</keyword>
<feature type="domain" description="Peptidase S53" evidence="10">
    <location>
        <begin position="234"/>
        <end position="666"/>
    </location>
</feature>
<keyword evidence="4 8" id="KW-0378">Hydrolase</keyword>
<evidence type="ECO:0000256" key="9">
    <source>
        <dbReference type="SAM" id="SignalP"/>
    </source>
</evidence>
<dbReference type="SUPFAM" id="SSF52743">
    <property type="entry name" value="Subtilisin-like"/>
    <property type="match status" value="1"/>
</dbReference>
<keyword evidence="3 8" id="KW-0479">Metal-binding</keyword>
<evidence type="ECO:0000256" key="3">
    <source>
        <dbReference type="ARBA" id="ARBA00022723"/>
    </source>
</evidence>
<evidence type="ECO:0000256" key="6">
    <source>
        <dbReference type="ARBA" id="ARBA00022837"/>
    </source>
</evidence>
<keyword evidence="2 8" id="KW-0645">Protease</keyword>
<keyword evidence="7" id="KW-0865">Zymogen</keyword>
<feature type="binding site" evidence="8">
    <location>
        <position position="626"/>
    </location>
    <ligand>
        <name>Ca(2+)</name>
        <dbReference type="ChEBI" id="CHEBI:29108"/>
    </ligand>
</feature>
<gene>
    <name evidence="11" type="primary">aorO_1</name>
    <name evidence="11" type="ORF">LSUB1_G005577</name>
</gene>
<dbReference type="SUPFAM" id="SSF54897">
    <property type="entry name" value="Protease propeptides/inhibitors"/>
    <property type="match status" value="1"/>
</dbReference>
<dbReference type="InterPro" id="IPR030400">
    <property type="entry name" value="Sedolisin_dom"/>
</dbReference>
<feature type="active site" description="Charge relay system" evidence="8">
    <location>
        <position position="584"/>
    </location>
</feature>
<feature type="binding site" evidence="8">
    <location>
        <position position="625"/>
    </location>
    <ligand>
        <name>Ca(2+)</name>
        <dbReference type="ChEBI" id="CHEBI:29108"/>
    </ligand>
</feature>
<comment type="caution">
    <text evidence="11">The sequence shown here is derived from an EMBL/GenBank/DDBJ whole genome shotgun (WGS) entry which is preliminary data.</text>
</comment>
<accession>A0A8H8RK55</accession>
<reference evidence="11 12" key="1">
    <citation type="submission" date="2018-05" db="EMBL/GenBank/DDBJ databases">
        <title>Genome sequencing and assembly of the regulated plant pathogen Lachnellula willkommii and related sister species for the development of diagnostic species identification markers.</title>
        <authorList>
            <person name="Giroux E."/>
            <person name="Bilodeau G."/>
        </authorList>
    </citation>
    <scope>NUCLEOTIDE SEQUENCE [LARGE SCALE GENOMIC DNA]</scope>
    <source>
        <strain evidence="11 12">CBS 197.66</strain>
    </source>
</reference>
<dbReference type="CDD" id="cd11377">
    <property type="entry name" value="Pro-peptidase_S53"/>
    <property type="match status" value="1"/>
</dbReference>
<sequence length="667" mass="72306">MKVHYFSLVVGIFVCLCEAAPTGVTYSLHEKRSSLPKSWVRSNRVESDSILPVRIGLTQNNLENGYEHLMDVSHPDSPNFGKHWTPEEVHEMFAPSKETVETVREWLVASGIEEKSIVHSDNKGWLALNIPASQAEDLFKTEYHEHVHSTSGKVRIGSDEYYVPDHVRVHIDYISPGVKLSAPLKKNKVKRTVESKSIRKPGPVQFNPPKKPHPAKMLPAAAQLPADLQYCGINITTACLKALYDIPDANITDDVNAMGLYEAGDIYSQEDLDLFFAEYAPNVPEGTHPLLDSIDGGNAPVAPGDGFNTGESDIDMDIAFSLIYPQTVTLYQVDDDNQALEDGGFNVFLDALDGSYCNSTAYGITGDTPGIDPVYPDPAEGGYEGALQCGTFTPTRVISVSYGVSEHDAPVNYTKRQCDELLKLGLQGHTFLWASGDYGVASFPGDDTDSGCLGDKETVYNPSFPTCPYVTNVGATRLYDDQTVLDPESALQANLGVGAELFASSGGFANYFPVPDYQKSAVATYFKDHDPGLPYYTVNENATNIGAGGGIYNRAGRGFPDVSANGAQMRAFNNLTNGHWYGTSLAAPIWGSIITLINEERTAVGKGPVGFINPTLYANTNVFNDIKNGSNPGCGSEGFSAVEGWDPVTGLGTPKYPKLLELFLSLQ</sequence>
<protein>
    <submittedName>
        <fullName evidence="11">Aorsin</fullName>
    </submittedName>
</protein>
<dbReference type="Proteomes" id="UP000462212">
    <property type="component" value="Unassembled WGS sequence"/>
</dbReference>